<dbReference type="PROSITE" id="PS50109">
    <property type="entry name" value="HIS_KIN"/>
    <property type="match status" value="1"/>
</dbReference>
<dbReference type="InterPro" id="IPR050736">
    <property type="entry name" value="Sensor_HK_Regulatory"/>
</dbReference>
<dbReference type="SUPFAM" id="SSF55874">
    <property type="entry name" value="ATPase domain of HSP90 chaperone/DNA topoisomerase II/histidine kinase"/>
    <property type="match status" value="1"/>
</dbReference>
<reference evidence="8 9" key="1">
    <citation type="submission" date="2018-04" db="EMBL/GenBank/DDBJ databases">
        <title>Complete genome uncultured novel isolate.</title>
        <authorList>
            <person name="Merlino G."/>
        </authorList>
    </citation>
    <scope>NUCLEOTIDE SEQUENCE [LARGE SCALE GENOMIC DNA]</scope>
    <source>
        <strain evidence="9">R1DC9</strain>
    </source>
</reference>
<accession>A0A4D7JIA8</accession>
<evidence type="ECO:0000256" key="3">
    <source>
        <dbReference type="ARBA" id="ARBA00022553"/>
    </source>
</evidence>
<sequence length="256" mass="28636">MILVLVVGIYSYRKVKKQKNNLNAVNKVKDQILRVIGHDLRGPVGNLKVITDIITSKDNISNPEEQAWILNRLKSEINDTYFLLTDLLAWSQMQRDNPKLTFSKFNLVVLVHRSIKIMEPNATRKGIEINFNYSDKTVECFSDPNMIQSVLRNLIGNAVKFTPSGGSVNIKLIEDIQKGKAIIEVSDTGEGIKRTEMDKIFTYQGLKSSRGTSNEPGTGIGLSLCYDIISMCDGQIGVRNNSDLGSTFYFTVPLNT</sequence>
<dbReference type="Proteomes" id="UP000298616">
    <property type="component" value="Chromosome"/>
</dbReference>
<organism evidence="8 9">
    <name type="scientific">Mangrovivirga cuniculi</name>
    <dbReference type="NCBI Taxonomy" id="2715131"/>
    <lineage>
        <taxon>Bacteria</taxon>
        <taxon>Pseudomonadati</taxon>
        <taxon>Bacteroidota</taxon>
        <taxon>Cytophagia</taxon>
        <taxon>Cytophagales</taxon>
        <taxon>Mangrovivirgaceae</taxon>
        <taxon>Mangrovivirga</taxon>
    </lineage>
</organism>
<evidence type="ECO:0000256" key="1">
    <source>
        <dbReference type="ARBA" id="ARBA00000085"/>
    </source>
</evidence>
<dbReference type="InterPro" id="IPR003594">
    <property type="entry name" value="HATPase_dom"/>
</dbReference>
<dbReference type="EMBL" id="CP028923">
    <property type="protein sequence ID" value="QCK14427.1"/>
    <property type="molecule type" value="Genomic_DNA"/>
</dbReference>
<dbReference type="InterPro" id="IPR003661">
    <property type="entry name" value="HisK_dim/P_dom"/>
</dbReference>
<keyword evidence="3" id="KW-0597">Phosphoprotein</keyword>
<dbReference type="KEGG" id="fpf:DCC35_06575"/>
<dbReference type="CDD" id="cd00082">
    <property type="entry name" value="HisKA"/>
    <property type="match status" value="1"/>
</dbReference>
<feature type="domain" description="Histidine kinase" evidence="7">
    <location>
        <begin position="35"/>
        <end position="256"/>
    </location>
</feature>
<evidence type="ECO:0000256" key="2">
    <source>
        <dbReference type="ARBA" id="ARBA00012438"/>
    </source>
</evidence>
<name>A0A4D7JIA8_9BACT</name>
<evidence type="ECO:0000313" key="9">
    <source>
        <dbReference type="Proteomes" id="UP000298616"/>
    </source>
</evidence>
<gene>
    <name evidence="8" type="ORF">DCC35_06575</name>
</gene>
<dbReference type="InterPro" id="IPR005467">
    <property type="entry name" value="His_kinase_dom"/>
</dbReference>
<dbReference type="InterPro" id="IPR036890">
    <property type="entry name" value="HATPase_C_sf"/>
</dbReference>
<dbReference type="AlphaFoldDB" id="A0A4D7JIA8"/>
<evidence type="ECO:0000313" key="8">
    <source>
        <dbReference type="EMBL" id="QCK14427.1"/>
    </source>
</evidence>
<evidence type="ECO:0000256" key="6">
    <source>
        <dbReference type="ARBA" id="ARBA00023012"/>
    </source>
</evidence>
<dbReference type="Gene3D" id="3.30.565.10">
    <property type="entry name" value="Histidine kinase-like ATPase, C-terminal domain"/>
    <property type="match status" value="1"/>
</dbReference>
<dbReference type="EC" id="2.7.13.3" evidence="2"/>
<proteinExistence type="predicted"/>
<keyword evidence="6" id="KW-0902">Two-component regulatory system</keyword>
<keyword evidence="5" id="KW-0418">Kinase</keyword>
<dbReference type="PANTHER" id="PTHR43711:SF1">
    <property type="entry name" value="HISTIDINE KINASE 1"/>
    <property type="match status" value="1"/>
</dbReference>
<dbReference type="PRINTS" id="PR00344">
    <property type="entry name" value="BCTRLSENSOR"/>
</dbReference>
<keyword evidence="4" id="KW-0808">Transferase</keyword>
<dbReference type="GO" id="GO:0000155">
    <property type="term" value="F:phosphorelay sensor kinase activity"/>
    <property type="evidence" value="ECO:0007669"/>
    <property type="project" value="InterPro"/>
</dbReference>
<evidence type="ECO:0000256" key="4">
    <source>
        <dbReference type="ARBA" id="ARBA00022679"/>
    </source>
</evidence>
<dbReference type="SMART" id="SM00387">
    <property type="entry name" value="HATPase_c"/>
    <property type="match status" value="1"/>
</dbReference>
<dbReference type="RefSeq" id="WP_137090018.1">
    <property type="nucleotide sequence ID" value="NZ_CP028923.1"/>
</dbReference>
<dbReference type="OrthoDB" id="9810447at2"/>
<comment type="catalytic activity">
    <reaction evidence="1">
        <text>ATP + protein L-histidine = ADP + protein N-phospho-L-histidine.</text>
        <dbReference type="EC" id="2.7.13.3"/>
    </reaction>
</comment>
<dbReference type="Gene3D" id="1.10.287.130">
    <property type="match status" value="1"/>
</dbReference>
<dbReference type="InterPro" id="IPR036097">
    <property type="entry name" value="HisK_dim/P_sf"/>
</dbReference>
<keyword evidence="9" id="KW-1185">Reference proteome</keyword>
<evidence type="ECO:0000259" key="7">
    <source>
        <dbReference type="PROSITE" id="PS50109"/>
    </source>
</evidence>
<evidence type="ECO:0000256" key="5">
    <source>
        <dbReference type="ARBA" id="ARBA00022777"/>
    </source>
</evidence>
<dbReference type="InterPro" id="IPR004358">
    <property type="entry name" value="Sig_transdc_His_kin-like_C"/>
</dbReference>
<dbReference type="SUPFAM" id="SSF47384">
    <property type="entry name" value="Homodimeric domain of signal transducing histidine kinase"/>
    <property type="match status" value="1"/>
</dbReference>
<dbReference type="Pfam" id="PF02518">
    <property type="entry name" value="HATPase_c"/>
    <property type="match status" value="1"/>
</dbReference>
<dbReference type="PANTHER" id="PTHR43711">
    <property type="entry name" value="TWO-COMPONENT HISTIDINE KINASE"/>
    <property type="match status" value="1"/>
</dbReference>
<protein>
    <recommendedName>
        <fullName evidence="2">histidine kinase</fullName>
        <ecNumber evidence="2">2.7.13.3</ecNumber>
    </recommendedName>
</protein>